<feature type="compositionally biased region" description="Polar residues" evidence="1">
    <location>
        <begin position="1"/>
        <end position="19"/>
    </location>
</feature>
<feature type="region of interest" description="Disordered" evidence="1">
    <location>
        <begin position="80"/>
        <end position="103"/>
    </location>
</feature>
<feature type="compositionally biased region" description="Low complexity" evidence="1">
    <location>
        <begin position="785"/>
        <end position="800"/>
    </location>
</feature>
<dbReference type="InterPro" id="IPR057199">
    <property type="entry name" value="DUF7877"/>
</dbReference>
<evidence type="ECO:0000313" key="5">
    <source>
        <dbReference type="Proteomes" id="UP000631181"/>
    </source>
</evidence>
<feature type="region of interest" description="Disordered" evidence="1">
    <location>
        <begin position="500"/>
        <end position="527"/>
    </location>
</feature>
<keyword evidence="5" id="KW-1185">Reference proteome</keyword>
<proteinExistence type="predicted"/>
<dbReference type="Pfam" id="PF25289">
    <property type="entry name" value="DUF7877"/>
    <property type="match status" value="1"/>
</dbReference>
<feature type="region of interest" description="Disordered" evidence="1">
    <location>
        <begin position="677"/>
        <end position="835"/>
    </location>
</feature>
<feature type="compositionally biased region" description="Polar residues" evidence="1">
    <location>
        <begin position="815"/>
        <end position="835"/>
    </location>
</feature>
<dbReference type="EMBL" id="WIWV01000086">
    <property type="protein sequence ID" value="KAF7714381.1"/>
    <property type="molecule type" value="Genomic_DNA"/>
</dbReference>
<feature type="region of interest" description="Disordered" evidence="1">
    <location>
        <begin position="612"/>
        <end position="631"/>
    </location>
</feature>
<evidence type="ECO:0000259" key="2">
    <source>
        <dbReference type="Pfam" id="PF25009"/>
    </source>
</evidence>
<feature type="compositionally biased region" description="Polar residues" evidence="1">
    <location>
        <begin position="704"/>
        <end position="723"/>
    </location>
</feature>
<feature type="region of interest" description="Disordered" evidence="1">
    <location>
        <begin position="1"/>
        <end position="54"/>
    </location>
</feature>
<feature type="compositionally biased region" description="Low complexity" evidence="1">
    <location>
        <begin position="733"/>
        <end position="742"/>
    </location>
</feature>
<feature type="domain" description="DUF7785" evidence="2">
    <location>
        <begin position="477"/>
        <end position="575"/>
    </location>
</feature>
<accession>A0A8J8VZ02</accession>
<evidence type="ECO:0000256" key="1">
    <source>
        <dbReference type="SAM" id="MobiDB-lite"/>
    </source>
</evidence>
<dbReference type="OrthoDB" id="5354458at2759"/>
<feature type="compositionally biased region" description="Low complexity" evidence="1">
    <location>
        <begin position="512"/>
        <end position="521"/>
    </location>
</feature>
<comment type="caution">
    <text evidence="4">The sequence shown here is derived from an EMBL/GenBank/DDBJ whole genome shotgun (WGS) entry which is preliminary data.</text>
</comment>
<dbReference type="InterPro" id="IPR056687">
    <property type="entry name" value="DUF7785"/>
</dbReference>
<dbReference type="Proteomes" id="UP000631181">
    <property type="component" value="Unassembled WGS sequence"/>
</dbReference>
<feature type="domain" description="DUF7877" evidence="3">
    <location>
        <begin position="57"/>
        <end position="167"/>
    </location>
</feature>
<name>A0A8J8VZ02_9EURO</name>
<sequence length="835" mass="90430">MSANENESAQVISKTNGGTQLEPLVGATTAKRKRSAQDENIGVESHASIPSQEKASLHENLRGLVGLLITHDDELHVLSYPFPSSGSKQRTKRAKTSNEPETTNVKLRVESDRYNTLQEFLADIEKATGAIIDRAQNQAQSHGSKPDGTTLTEVVSRIAAFKKHMNGLIGQSFVNHAEVKAEQSEDDAEQSAENLASIPNVREDRQALTFFGSLPSQPGHPKQLFSSLQKSVKLSPKASELEAEKFAEAQESLREAALPAGVMCTKVVPRNLDIAVPKKRTFGEVFVPRAGLPALQPPQARSHQSLTLSWIDPFDAVFDTRNFMGDRSSYCLTPLPAGHWLQYGGVVSSPSYWARVEKSHAEARSSPGHGDPAIWTGGDSTTFQGVYSSFAPSYDSSGAVLQTDAKDLMWWGTRGANRLRTMLSTNDEAVITPTVQPGSIGDLDESTLEEMVKQFNPEDFVYDRTQDEPSKEQVEDREVDEVLQEISEMLDTLSSYQKIRNLQPPPSKDETTATNEGNAAAPKNSVEIPSEAEQTVYETLKAALVAIIANLPPFAVAKLNGNQLDELNISQKIVIENPDYSGTMEKDDYTLNQERAAAIAAAAATNAAAAASNSMNRHSTPSSARAGYQQTAQASYAQRAMPANAQMSQPQPRYHQITQQVRQGSVGGSFNVAQTAHRAPTTPSQRPGYMPQQYSQPNPQYNQVGNTPQFQRAPSNGYAQSPQPYTPQPGQAPPAYNAAPQQRTPYANAGVPQPFPSANRAPPPAMNSAASAMYARNAADKHQAAKAQLAAQLATQSRQSPSTPQPHNPDARPSQEGSMTPGKQNGTPMPQQQTS</sequence>
<evidence type="ECO:0000313" key="4">
    <source>
        <dbReference type="EMBL" id="KAF7714381.1"/>
    </source>
</evidence>
<reference evidence="4" key="1">
    <citation type="journal article" date="2020" name="Front. Microbiol.">
        <title>Gene regulatory networks of Penicillium echinulatum 2HH and Penicillium oxalicum 114-2 inferred by a computational biology approach.</title>
        <authorList>
            <person name="Lenz A.R."/>
            <person name="Galan-Vasquez E."/>
            <person name="Balbinot E."/>
            <person name="De Abreu F.P."/>
            <person name="De Oliveira N.S."/>
            <person name="Da Rosa L.O."/>
            <person name="De Avila E Silva S."/>
            <person name="Camassola M."/>
            <person name="Dillon A.J.P."/>
            <person name="Perez-Rueda E."/>
        </authorList>
    </citation>
    <scope>NUCLEOTIDE SEQUENCE</scope>
    <source>
        <strain evidence="4">S1M29</strain>
    </source>
</reference>
<protein>
    <submittedName>
        <fullName evidence="4">Uncharacterized protein</fullName>
    </submittedName>
</protein>
<dbReference type="AlphaFoldDB" id="A0A8J8VZ02"/>
<evidence type="ECO:0000259" key="3">
    <source>
        <dbReference type="Pfam" id="PF25289"/>
    </source>
</evidence>
<feature type="compositionally biased region" description="Low complexity" evidence="1">
    <location>
        <begin position="691"/>
        <end position="703"/>
    </location>
</feature>
<feature type="compositionally biased region" description="Low complexity" evidence="1">
    <location>
        <begin position="756"/>
        <end position="777"/>
    </location>
</feature>
<gene>
    <name evidence="4" type="ORF">PECM_008359</name>
</gene>
<organism evidence="4 5">
    <name type="scientific">Penicillium ucsense</name>
    <dbReference type="NCBI Taxonomy" id="2839758"/>
    <lineage>
        <taxon>Eukaryota</taxon>
        <taxon>Fungi</taxon>
        <taxon>Dikarya</taxon>
        <taxon>Ascomycota</taxon>
        <taxon>Pezizomycotina</taxon>
        <taxon>Eurotiomycetes</taxon>
        <taxon>Eurotiomycetidae</taxon>
        <taxon>Eurotiales</taxon>
        <taxon>Aspergillaceae</taxon>
        <taxon>Penicillium</taxon>
    </lineage>
</organism>
<dbReference type="Pfam" id="PF25009">
    <property type="entry name" value="DUF7785"/>
    <property type="match status" value="1"/>
</dbReference>